<reference evidence="9" key="1">
    <citation type="journal article" date="2016" name="Genome Announc.">
        <title>Draft Genome Sequence of the Syntrophic Lactate-Degrading Bacterium Tepidanaerobacter syntrophicus JLT.</title>
        <authorList>
            <person name="Matsuura N."/>
            <person name="Ohashi A."/>
            <person name="Tourlousse D.M."/>
            <person name="Sekiguchi Y."/>
        </authorList>
    </citation>
    <scope>NUCLEOTIDE SEQUENCE [LARGE SCALE GENOMIC DNA]</scope>
    <source>
        <strain evidence="9">JL</strain>
    </source>
</reference>
<organism evidence="9">
    <name type="scientific">Tepidanaerobacter syntrophicus</name>
    <dbReference type="NCBI Taxonomy" id="224999"/>
    <lineage>
        <taxon>Bacteria</taxon>
        <taxon>Bacillati</taxon>
        <taxon>Bacillota</taxon>
        <taxon>Clostridia</taxon>
        <taxon>Thermosediminibacterales</taxon>
        <taxon>Tepidanaerobacteraceae</taxon>
        <taxon>Tepidanaerobacter</taxon>
    </lineage>
</organism>
<feature type="coiled-coil region" evidence="7">
    <location>
        <begin position="148"/>
        <end position="175"/>
    </location>
</feature>
<evidence type="ECO:0000256" key="6">
    <source>
        <dbReference type="ARBA" id="ARBA00047561"/>
    </source>
</evidence>
<dbReference type="PANTHER" id="PTHR35330:SF1">
    <property type="entry name" value="SIROHEME BIOSYNTHESIS PROTEIN MET8"/>
    <property type="match status" value="1"/>
</dbReference>
<protein>
    <recommendedName>
        <fullName evidence="2">precorrin-2 dehydrogenase</fullName>
        <ecNumber evidence="2">1.3.1.76</ecNumber>
    </recommendedName>
</protein>
<keyword evidence="7" id="KW-0175">Coiled coil</keyword>
<evidence type="ECO:0000259" key="8">
    <source>
        <dbReference type="Pfam" id="PF14824"/>
    </source>
</evidence>
<evidence type="ECO:0000313" key="10">
    <source>
        <dbReference type="Proteomes" id="UP000062160"/>
    </source>
</evidence>
<comment type="pathway">
    <text evidence="1">Porphyrin-containing compound metabolism; siroheme biosynthesis; sirohydrochlorin from precorrin-2: step 1/1.</text>
</comment>
<sequence>MAYYPIMLDIEDKRCLVVGGGKVAYRKIKSLLECGGKVTVIADKICDEVDELSKENKIDVIHRSYISGDAAGYFLVVAACDDARINELVANEAKERGILVNVADNLKLSSYIVPSVLRRKDLTIAVATGGKSPLLSRKIREELDKTIGERYEKLLDELSKAREEIKHQNLTIEEKIEIYENIIEKGEKI</sequence>
<dbReference type="InterPro" id="IPR006367">
    <property type="entry name" value="Sirohaem_synthase_N"/>
</dbReference>
<feature type="domain" description="Siroheme synthase central" evidence="8">
    <location>
        <begin position="119"/>
        <end position="144"/>
    </location>
</feature>
<dbReference type="Proteomes" id="UP000062160">
    <property type="component" value="Unassembled WGS sequence"/>
</dbReference>
<dbReference type="STRING" id="224999.GCA_001485475_01330"/>
<dbReference type="EMBL" id="DF977001">
    <property type="protein sequence ID" value="GAQ25314.1"/>
    <property type="molecule type" value="Genomic_DNA"/>
</dbReference>
<dbReference type="InterPro" id="IPR036291">
    <property type="entry name" value="NAD(P)-bd_dom_sf"/>
</dbReference>
<proteinExistence type="predicted"/>
<dbReference type="OrthoDB" id="9773765at2"/>
<dbReference type="Pfam" id="PF14824">
    <property type="entry name" value="Sirohm_synth_M"/>
    <property type="match status" value="1"/>
</dbReference>
<dbReference type="NCBIfam" id="TIGR01470">
    <property type="entry name" value="cysG_Nterm"/>
    <property type="match status" value="1"/>
</dbReference>
<dbReference type="EC" id="1.3.1.76" evidence="2"/>
<dbReference type="Gene3D" id="3.40.50.720">
    <property type="entry name" value="NAD(P)-binding Rossmann-like Domain"/>
    <property type="match status" value="1"/>
</dbReference>
<dbReference type="InterPro" id="IPR028161">
    <property type="entry name" value="Met8-like"/>
</dbReference>
<evidence type="ECO:0000256" key="1">
    <source>
        <dbReference type="ARBA" id="ARBA00005010"/>
    </source>
</evidence>
<dbReference type="GO" id="GO:0004325">
    <property type="term" value="F:ferrochelatase activity"/>
    <property type="evidence" value="ECO:0007669"/>
    <property type="project" value="InterPro"/>
</dbReference>
<keyword evidence="4" id="KW-0520">NAD</keyword>
<dbReference type="SUPFAM" id="SSF51735">
    <property type="entry name" value="NAD(P)-binding Rossmann-fold domains"/>
    <property type="match status" value="1"/>
</dbReference>
<keyword evidence="5" id="KW-0627">Porphyrin biosynthesis</keyword>
<accession>A0A0U9HER4</accession>
<dbReference type="SUPFAM" id="SSF75615">
    <property type="entry name" value="Siroheme synthase middle domains-like"/>
    <property type="match status" value="1"/>
</dbReference>
<name>A0A0U9HER4_9FIRM</name>
<dbReference type="Pfam" id="PF13241">
    <property type="entry name" value="NAD_binding_7"/>
    <property type="match status" value="1"/>
</dbReference>
<dbReference type="PANTHER" id="PTHR35330">
    <property type="entry name" value="SIROHEME BIOSYNTHESIS PROTEIN MET8"/>
    <property type="match status" value="1"/>
</dbReference>
<dbReference type="InterPro" id="IPR028281">
    <property type="entry name" value="Sirohaem_synthase_central"/>
</dbReference>
<dbReference type="RefSeq" id="WP_059032707.1">
    <property type="nucleotide sequence ID" value="NZ_BSDN01000002.1"/>
</dbReference>
<dbReference type="AlphaFoldDB" id="A0A0U9HER4"/>
<evidence type="ECO:0000256" key="4">
    <source>
        <dbReference type="ARBA" id="ARBA00023027"/>
    </source>
</evidence>
<dbReference type="GO" id="GO:0019354">
    <property type="term" value="P:siroheme biosynthetic process"/>
    <property type="evidence" value="ECO:0007669"/>
    <property type="project" value="UniProtKB-UniPathway"/>
</dbReference>
<evidence type="ECO:0000313" key="9">
    <source>
        <dbReference type="EMBL" id="GAQ25314.1"/>
    </source>
</evidence>
<evidence type="ECO:0000256" key="2">
    <source>
        <dbReference type="ARBA" id="ARBA00012400"/>
    </source>
</evidence>
<comment type="catalytic activity">
    <reaction evidence="6">
        <text>precorrin-2 + NAD(+) = sirohydrochlorin + NADH + 2 H(+)</text>
        <dbReference type="Rhea" id="RHEA:15613"/>
        <dbReference type="ChEBI" id="CHEBI:15378"/>
        <dbReference type="ChEBI" id="CHEBI:57540"/>
        <dbReference type="ChEBI" id="CHEBI:57945"/>
        <dbReference type="ChEBI" id="CHEBI:58351"/>
        <dbReference type="ChEBI" id="CHEBI:58827"/>
        <dbReference type="EC" id="1.3.1.76"/>
    </reaction>
</comment>
<dbReference type="InterPro" id="IPR042518">
    <property type="entry name" value="SirC_C"/>
</dbReference>
<evidence type="ECO:0000256" key="7">
    <source>
        <dbReference type="SAM" id="Coils"/>
    </source>
</evidence>
<dbReference type="Gene3D" id="1.10.8.610">
    <property type="entry name" value="SirC, precorrin-2 dehydrogenase, C-terminal helical domain-like"/>
    <property type="match status" value="1"/>
</dbReference>
<keyword evidence="10" id="KW-1185">Reference proteome</keyword>
<evidence type="ECO:0000256" key="3">
    <source>
        <dbReference type="ARBA" id="ARBA00023002"/>
    </source>
</evidence>
<dbReference type="GO" id="GO:0043115">
    <property type="term" value="F:precorrin-2 dehydrogenase activity"/>
    <property type="evidence" value="ECO:0007669"/>
    <property type="project" value="UniProtKB-EC"/>
</dbReference>
<gene>
    <name evidence="9" type="ORF">TSYNT_7333</name>
</gene>
<dbReference type="UniPathway" id="UPA00262">
    <property type="reaction ID" value="UER00222"/>
</dbReference>
<keyword evidence="3" id="KW-0560">Oxidoreductase</keyword>
<evidence type="ECO:0000256" key="5">
    <source>
        <dbReference type="ARBA" id="ARBA00023244"/>
    </source>
</evidence>